<evidence type="ECO:0000313" key="2">
    <source>
        <dbReference type="Proteomes" id="UP000255365"/>
    </source>
</evidence>
<sequence>MKILLMCKDIGGYARKLADHLRKDNDVCFIDTSAMANTFDRAPKIIRRPLKRWAQLRQVKRAIGAGGRFDVALIINPAQIDPKQLATGLRASDRKIAYLYDSFSRWPMSREELASYDEVFSFDPENAKSHGLKKLHNFIYDDYVADGAPGDYSAFVVMAGKDRVPALEGLANEFDRLGITDYRFLVQCKPIPGAHPGITFFEQRMSLESVGELVKRSRIILDISKPGQTGLSFRFFEAMASRKKVITTNKSVVDYDFYNPANILVIDENGPVIPEHFITAPYVDIPAPIYEKYTLQGWVKTVFSQQ</sequence>
<organism evidence="1 2">
    <name type="scientific">Pseudomonas jessenii</name>
    <dbReference type="NCBI Taxonomy" id="77298"/>
    <lineage>
        <taxon>Bacteria</taxon>
        <taxon>Pseudomonadati</taxon>
        <taxon>Pseudomonadota</taxon>
        <taxon>Gammaproteobacteria</taxon>
        <taxon>Pseudomonadales</taxon>
        <taxon>Pseudomonadaceae</taxon>
        <taxon>Pseudomonas</taxon>
    </lineage>
</organism>
<evidence type="ECO:0008006" key="3">
    <source>
        <dbReference type="Google" id="ProtNLM"/>
    </source>
</evidence>
<dbReference type="RefSeq" id="WP_042561204.1">
    <property type="nucleotide sequence ID" value="NZ_QRAV01000004.1"/>
</dbReference>
<dbReference type="AlphaFoldDB" id="A0A370SRE5"/>
<dbReference type="Proteomes" id="UP000255365">
    <property type="component" value="Unassembled WGS sequence"/>
</dbReference>
<gene>
    <name evidence="1" type="ORF">DEU51_104224</name>
</gene>
<dbReference type="EMBL" id="QRAV01000004">
    <property type="protein sequence ID" value="RDL22271.1"/>
    <property type="molecule type" value="Genomic_DNA"/>
</dbReference>
<protein>
    <recommendedName>
        <fullName evidence="3">Lipopolysaccharide biosynthesis protein</fullName>
    </recommendedName>
</protein>
<evidence type="ECO:0000313" key="1">
    <source>
        <dbReference type="EMBL" id="RDL22271.1"/>
    </source>
</evidence>
<comment type="caution">
    <text evidence="1">The sequence shown here is derived from an EMBL/GenBank/DDBJ whole genome shotgun (WGS) entry which is preliminary data.</text>
</comment>
<name>A0A370SRE5_PSEJE</name>
<reference evidence="1 2" key="1">
    <citation type="submission" date="2018-07" db="EMBL/GenBank/DDBJ databases">
        <title>Genome sequencing of rice bacterial endophytes.</title>
        <authorList>
            <person name="Venturi V."/>
        </authorList>
    </citation>
    <scope>NUCLEOTIDE SEQUENCE [LARGE SCALE GENOMIC DNA]</scope>
    <source>
        <strain evidence="1 2">E2333</strain>
    </source>
</reference>
<accession>A0A370SRE5</accession>
<proteinExistence type="predicted"/>